<keyword evidence="1 5" id="KW-0597">Phosphoprotein</keyword>
<proteinExistence type="predicted"/>
<dbReference type="InterPro" id="IPR001789">
    <property type="entry name" value="Sig_transdc_resp-reg_receiver"/>
</dbReference>
<dbReference type="Gene3D" id="6.10.250.690">
    <property type="match status" value="1"/>
</dbReference>
<dbReference type="GO" id="GO:0006355">
    <property type="term" value="P:regulation of DNA-templated transcription"/>
    <property type="evidence" value="ECO:0007669"/>
    <property type="project" value="InterPro"/>
</dbReference>
<dbReference type="EMBL" id="VJWX01000387">
    <property type="protein sequence ID" value="TVT31597.1"/>
    <property type="molecule type" value="Genomic_DNA"/>
</dbReference>
<keyword evidence="4" id="KW-0804">Transcription</keyword>
<keyword evidence="10" id="KW-1185">Reference proteome</keyword>
<dbReference type="AlphaFoldDB" id="A0A558B500"/>
<evidence type="ECO:0000256" key="4">
    <source>
        <dbReference type="ARBA" id="ARBA00023163"/>
    </source>
</evidence>
<dbReference type="InterPro" id="IPR039420">
    <property type="entry name" value="WalR-like"/>
</dbReference>
<evidence type="ECO:0000313" key="10">
    <source>
        <dbReference type="Proteomes" id="UP000320011"/>
    </source>
</evidence>
<feature type="DNA-binding region" description="OmpR/PhoB-type" evidence="6">
    <location>
        <begin position="181"/>
        <end position="277"/>
    </location>
</feature>
<feature type="domain" description="OmpR/PhoB-type" evidence="8">
    <location>
        <begin position="181"/>
        <end position="277"/>
    </location>
</feature>
<organism evidence="9 10">
    <name type="scientific">Amycolatopsis rhizosphaerae</name>
    <dbReference type="NCBI Taxonomy" id="2053003"/>
    <lineage>
        <taxon>Bacteria</taxon>
        <taxon>Bacillati</taxon>
        <taxon>Actinomycetota</taxon>
        <taxon>Actinomycetes</taxon>
        <taxon>Pseudonocardiales</taxon>
        <taxon>Pseudonocardiaceae</taxon>
        <taxon>Amycolatopsis</taxon>
    </lineage>
</organism>
<dbReference type="SMART" id="SM00862">
    <property type="entry name" value="Trans_reg_C"/>
    <property type="match status" value="1"/>
</dbReference>
<evidence type="ECO:0000256" key="6">
    <source>
        <dbReference type="PROSITE-ProRule" id="PRU01091"/>
    </source>
</evidence>
<dbReference type="Proteomes" id="UP000320011">
    <property type="component" value="Unassembled WGS sequence"/>
</dbReference>
<dbReference type="OrthoDB" id="5177151at2"/>
<dbReference type="InterPro" id="IPR016032">
    <property type="entry name" value="Sig_transdc_resp-reg_C-effctor"/>
</dbReference>
<dbReference type="Gene3D" id="1.10.10.10">
    <property type="entry name" value="Winged helix-like DNA-binding domain superfamily/Winged helix DNA-binding domain"/>
    <property type="match status" value="1"/>
</dbReference>
<dbReference type="PROSITE" id="PS50110">
    <property type="entry name" value="RESPONSE_REGULATORY"/>
    <property type="match status" value="1"/>
</dbReference>
<accession>A0A558B500</accession>
<evidence type="ECO:0000256" key="5">
    <source>
        <dbReference type="PROSITE-ProRule" id="PRU00169"/>
    </source>
</evidence>
<dbReference type="InterPro" id="IPR001867">
    <property type="entry name" value="OmpR/PhoB-type_DNA-bd"/>
</dbReference>
<comment type="caution">
    <text evidence="9">The sequence shown here is derived from an EMBL/GenBank/DDBJ whole genome shotgun (WGS) entry which is preliminary data.</text>
</comment>
<dbReference type="SUPFAM" id="SSF52172">
    <property type="entry name" value="CheY-like"/>
    <property type="match status" value="1"/>
</dbReference>
<dbReference type="Pfam" id="PF00072">
    <property type="entry name" value="Response_reg"/>
    <property type="match status" value="1"/>
</dbReference>
<evidence type="ECO:0000256" key="3">
    <source>
        <dbReference type="ARBA" id="ARBA00023125"/>
    </source>
</evidence>
<keyword evidence="3 6" id="KW-0238">DNA-binding</keyword>
<sequence>MVRKPSFRKGCEDGGTGGFCQRDTTEGAWFQRLGSAELTRAPPGHRYTAAVPSPSGPAGPRILVVEDAEAIRVAVETALGSAGFTVRALADGTNLEAELSRFRPDLIVLDVMLPGRDGFALLRVIRRRCRAGVVMLTARDGVEDRLRGLGDGADDYVVKPFVLAELVARVAAVLRRTGRTRPAVEVGDLVVDIEAGMALHGGTPVELTATEWKLLSYLAGHRDRVVSKTQILTAVWGYEDYDPNLVEVNVSTLRKKLEAHGPRVVHTVRGQGYVLRGGRP</sequence>
<reference evidence="9 10" key="1">
    <citation type="submission" date="2019-07" db="EMBL/GenBank/DDBJ databases">
        <authorList>
            <person name="Duangmal K."/>
            <person name="Teo W.F.A."/>
        </authorList>
    </citation>
    <scope>NUCLEOTIDE SEQUENCE [LARGE SCALE GENOMIC DNA]</scope>
    <source>
        <strain evidence="9 10">TBRC 6029</strain>
    </source>
</reference>
<gene>
    <name evidence="9" type="ORF">FNH05_28195</name>
</gene>
<dbReference type="GO" id="GO:0005829">
    <property type="term" value="C:cytosol"/>
    <property type="evidence" value="ECO:0007669"/>
    <property type="project" value="TreeGrafter"/>
</dbReference>
<dbReference type="PANTHER" id="PTHR48111">
    <property type="entry name" value="REGULATOR OF RPOS"/>
    <property type="match status" value="1"/>
</dbReference>
<dbReference type="GO" id="GO:0032993">
    <property type="term" value="C:protein-DNA complex"/>
    <property type="evidence" value="ECO:0007669"/>
    <property type="project" value="TreeGrafter"/>
</dbReference>
<dbReference type="CDD" id="cd00383">
    <property type="entry name" value="trans_reg_C"/>
    <property type="match status" value="1"/>
</dbReference>
<reference evidence="9 10" key="2">
    <citation type="submission" date="2019-08" db="EMBL/GenBank/DDBJ databases">
        <title>Amycolatopsis acidicola sp. nov., isolated from peat swamp forest soil.</title>
        <authorList>
            <person name="Srisuk N."/>
        </authorList>
    </citation>
    <scope>NUCLEOTIDE SEQUENCE [LARGE SCALE GENOMIC DNA]</scope>
    <source>
        <strain evidence="9 10">TBRC 6029</strain>
    </source>
</reference>
<dbReference type="PROSITE" id="PS51755">
    <property type="entry name" value="OMPR_PHOB"/>
    <property type="match status" value="1"/>
</dbReference>
<name>A0A558B500_9PSEU</name>
<dbReference type="InterPro" id="IPR036388">
    <property type="entry name" value="WH-like_DNA-bd_sf"/>
</dbReference>
<evidence type="ECO:0000313" key="9">
    <source>
        <dbReference type="EMBL" id="TVT31597.1"/>
    </source>
</evidence>
<evidence type="ECO:0000259" key="8">
    <source>
        <dbReference type="PROSITE" id="PS51755"/>
    </source>
</evidence>
<evidence type="ECO:0000256" key="1">
    <source>
        <dbReference type="ARBA" id="ARBA00022553"/>
    </source>
</evidence>
<dbReference type="PANTHER" id="PTHR48111:SF4">
    <property type="entry name" value="DNA-BINDING DUAL TRANSCRIPTIONAL REGULATOR OMPR"/>
    <property type="match status" value="1"/>
</dbReference>
<dbReference type="GO" id="GO:0000976">
    <property type="term" value="F:transcription cis-regulatory region binding"/>
    <property type="evidence" value="ECO:0007669"/>
    <property type="project" value="TreeGrafter"/>
</dbReference>
<feature type="modified residue" description="4-aspartylphosphate" evidence="5">
    <location>
        <position position="110"/>
    </location>
</feature>
<keyword evidence="2" id="KW-0805">Transcription regulation</keyword>
<dbReference type="SUPFAM" id="SSF46894">
    <property type="entry name" value="C-terminal effector domain of the bipartite response regulators"/>
    <property type="match status" value="1"/>
</dbReference>
<dbReference type="Gene3D" id="3.40.50.2300">
    <property type="match status" value="1"/>
</dbReference>
<evidence type="ECO:0000256" key="2">
    <source>
        <dbReference type="ARBA" id="ARBA00023015"/>
    </source>
</evidence>
<dbReference type="SMART" id="SM00448">
    <property type="entry name" value="REC"/>
    <property type="match status" value="1"/>
</dbReference>
<evidence type="ECO:0000259" key="7">
    <source>
        <dbReference type="PROSITE" id="PS50110"/>
    </source>
</evidence>
<dbReference type="GO" id="GO:0000156">
    <property type="term" value="F:phosphorelay response regulator activity"/>
    <property type="evidence" value="ECO:0007669"/>
    <property type="project" value="TreeGrafter"/>
</dbReference>
<dbReference type="InterPro" id="IPR011006">
    <property type="entry name" value="CheY-like_superfamily"/>
</dbReference>
<protein>
    <submittedName>
        <fullName evidence="9">Response regulator transcription factor</fullName>
    </submittedName>
</protein>
<dbReference type="CDD" id="cd17574">
    <property type="entry name" value="REC_OmpR"/>
    <property type="match status" value="1"/>
</dbReference>
<dbReference type="Pfam" id="PF00486">
    <property type="entry name" value="Trans_reg_C"/>
    <property type="match status" value="1"/>
</dbReference>
<feature type="domain" description="Response regulatory" evidence="7">
    <location>
        <begin position="61"/>
        <end position="174"/>
    </location>
</feature>